<proteinExistence type="predicted"/>
<organism evidence="1 2">
    <name type="scientific">Litoreibacter ascidiaceicola</name>
    <dbReference type="NCBI Taxonomy" id="1486859"/>
    <lineage>
        <taxon>Bacteria</taxon>
        <taxon>Pseudomonadati</taxon>
        <taxon>Pseudomonadota</taxon>
        <taxon>Alphaproteobacteria</taxon>
        <taxon>Rhodobacterales</taxon>
        <taxon>Roseobacteraceae</taxon>
        <taxon>Litoreibacter</taxon>
    </lineage>
</organism>
<evidence type="ECO:0000313" key="1">
    <source>
        <dbReference type="EMBL" id="SHF43100.1"/>
    </source>
</evidence>
<keyword evidence="2" id="KW-1185">Reference proteome</keyword>
<name>A0A1M5BL57_9RHOB</name>
<evidence type="ECO:0000313" key="2">
    <source>
        <dbReference type="Proteomes" id="UP000184144"/>
    </source>
</evidence>
<accession>A0A1M5BL57</accession>
<protein>
    <submittedName>
        <fullName evidence="1">Uncharacterized protein</fullName>
    </submittedName>
</protein>
<dbReference type="Proteomes" id="UP000184144">
    <property type="component" value="Unassembled WGS sequence"/>
</dbReference>
<gene>
    <name evidence="1" type="ORF">SAMN05444273_10625</name>
</gene>
<reference evidence="2" key="1">
    <citation type="submission" date="2016-11" db="EMBL/GenBank/DDBJ databases">
        <authorList>
            <person name="Varghese N."/>
            <person name="Submissions S."/>
        </authorList>
    </citation>
    <scope>NUCLEOTIDE SEQUENCE [LARGE SCALE GENOMIC DNA]</scope>
    <source>
        <strain evidence="2">DSM 100566</strain>
    </source>
</reference>
<dbReference type="EMBL" id="FQUV01000006">
    <property type="protein sequence ID" value="SHF43100.1"/>
    <property type="molecule type" value="Genomic_DNA"/>
</dbReference>
<sequence length="42" mass="4625">MGMMARLRTEMPVLTDAQLTHQLSFDIGTAEMTDEITPAVMA</sequence>
<dbReference type="AlphaFoldDB" id="A0A1M5BL57"/>